<dbReference type="Proteomes" id="UP000504636">
    <property type="component" value="Unplaced"/>
</dbReference>
<accession>A0A6A6YZW0</accession>
<dbReference type="AlphaFoldDB" id="A0A6A6YZW0"/>
<organism evidence="1">
    <name type="scientific">Mytilinidion resinicola</name>
    <dbReference type="NCBI Taxonomy" id="574789"/>
    <lineage>
        <taxon>Eukaryota</taxon>
        <taxon>Fungi</taxon>
        <taxon>Dikarya</taxon>
        <taxon>Ascomycota</taxon>
        <taxon>Pezizomycotina</taxon>
        <taxon>Dothideomycetes</taxon>
        <taxon>Pleosporomycetidae</taxon>
        <taxon>Mytilinidiales</taxon>
        <taxon>Mytilinidiaceae</taxon>
        <taxon>Mytilinidion</taxon>
    </lineage>
</organism>
<gene>
    <name evidence="1 3" type="ORF">BDZ99DRAFT_495815</name>
</gene>
<name>A0A6A6YZW0_9PEZI</name>
<dbReference type="Gene3D" id="3.30.710.10">
    <property type="entry name" value="Potassium Channel Kv1.1, Chain A"/>
    <property type="match status" value="1"/>
</dbReference>
<dbReference type="PANTHER" id="PTHR47843">
    <property type="entry name" value="BTB DOMAIN-CONTAINING PROTEIN-RELATED"/>
    <property type="match status" value="1"/>
</dbReference>
<evidence type="ECO:0000313" key="3">
    <source>
        <dbReference type="RefSeq" id="XP_033581264.1"/>
    </source>
</evidence>
<dbReference type="EMBL" id="MU003695">
    <property type="protein sequence ID" value="KAF2814300.1"/>
    <property type="molecule type" value="Genomic_DNA"/>
</dbReference>
<keyword evidence="2" id="KW-1185">Reference proteome</keyword>
<dbReference type="RefSeq" id="XP_033581264.1">
    <property type="nucleotide sequence ID" value="XM_033723405.1"/>
</dbReference>
<sequence>MCVSYSLRFCRWDGCIYCLGETFFRRGYLNDTSLYLLRHPPTLSTHPRSDEVVGGGDRDLSPIRSACCATPDLALQTDDRWVNCDLKVKVTCHHILASVQIDHNQDEAPSGHLTTRRTHSKPQFVAAMSASGQSAFSADMVTSPTIEVRVGKGSELRKWYLPRDLLCRTSPYFREECKDDEHQKLIIMPEDEPEIFELFIQWLFSKGYSFNAEPLDDLDTPRAESSDGLLLGTYKPRTNIHDILYVCRNTAPDSMLSKFLRHVVALGWMGCLSFDCRTPEAFRALEKLCKVDVTARFVACLLYSLSFDRENIEAAFKVGRSAYFEHTDAVKSGQVTARPGQDRLGRGAQSGYQLKHFAIKDTYLAGPDLTMIYNSEMKCYYIRRVSSGTVTTVGQIQPQTIIERLGCAESRSLRLYTNFAFTPRHWFDLQFDDQEGFNNVISSLPSNCLKTAMTSNQMTEIFKPSPFF</sequence>
<dbReference type="PANTHER" id="PTHR47843:SF2">
    <property type="entry name" value="BTB DOMAIN-CONTAINING PROTEIN"/>
    <property type="match status" value="1"/>
</dbReference>
<protein>
    <recommendedName>
        <fullName evidence="4">BTB domain-containing protein</fullName>
    </recommendedName>
</protein>
<reference evidence="3" key="2">
    <citation type="submission" date="2020-04" db="EMBL/GenBank/DDBJ databases">
        <authorList>
            <consortium name="NCBI Genome Project"/>
        </authorList>
    </citation>
    <scope>NUCLEOTIDE SEQUENCE</scope>
    <source>
        <strain evidence="3">CBS 304.34</strain>
    </source>
</reference>
<dbReference type="InterPro" id="IPR011333">
    <property type="entry name" value="SKP1/BTB/POZ_sf"/>
</dbReference>
<dbReference type="OrthoDB" id="194443at2759"/>
<reference evidence="3" key="3">
    <citation type="submission" date="2025-04" db="UniProtKB">
        <authorList>
            <consortium name="RefSeq"/>
        </authorList>
    </citation>
    <scope>IDENTIFICATION</scope>
    <source>
        <strain evidence="3">CBS 304.34</strain>
    </source>
</reference>
<evidence type="ECO:0000313" key="1">
    <source>
        <dbReference type="EMBL" id="KAF2814300.1"/>
    </source>
</evidence>
<evidence type="ECO:0000313" key="2">
    <source>
        <dbReference type="Proteomes" id="UP000504636"/>
    </source>
</evidence>
<proteinExistence type="predicted"/>
<dbReference type="GeneID" id="54464298"/>
<evidence type="ECO:0008006" key="4">
    <source>
        <dbReference type="Google" id="ProtNLM"/>
    </source>
</evidence>
<reference evidence="1 3" key="1">
    <citation type="journal article" date="2020" name="Stud. Mycol.">
        <title>101 Dothideomycetes genomes: a test case for predicting lifestyles and emergence of pathogens.</title>
        <authorList>
            <person name="Haridas S."/>
            <person name="Albert R."/>
            <person name="Binder M."/>
            <person name="Bloem J."/>
            <person name="Labutti K."/>
            <person name="Salamov A."/>
            <person name="Andreopoulos B."/>
            <person name="Baker S."/>
            <person name="Barry K."/>
            <person name="Bills G."/>
            <person name="Bluhm B."/>
            <person name="Cannon C."/>
            <person name="Castanera R."/>
            <person name="Culley D."/>
            <person name="Daum C."/>
            <person name="Ezra D."/>
            <person name="Gonzalez J."/>
            <person name="Henrissat B."/>
            <person name="Kuo A."/>
            <person name="Liang C."/>
            <person name="Lipzen A."/>
            <person name="Lutzoni F."/>
            <person name="Magnuson J."/>
            <person name="Mondo S."/>
            <person name="Nolan M."/>
            <person name="Ohm R."/>
            <person name="Pangilinan J."/>
            <person name="Park H.-J."/>
            <person name="Ramirez L."/>
            <person name="Alfaro M."/>
            <person name="Sun H."/>
            <person name="Tritt A."/>
            <person name="Yoshinaga Y."/>
            <person name="Zwiers L.-H."/>
            <person name="Turgeon B."/>
            <person name="Goodwin S."/>
            <person name="Spatafora J."/>
            <person name="Crous P."/>
            <person name="Grigoriev I."/>
        </authorList>
    </citation>
    <scope>NUCLEOTIDE SEQUENCE</scope>
    <source>
        <strain evidence="1 3">CBS 304.34</strain>
    </source>
</reference>